<evidence type="ECO:0000256" key="2">
    <source>
        <dbReference type="ARBA" id="ARBA00022643"/>
    </source>
</evidence>
<dbReference type="AlphaFoldDB" id="A0A0B7IE55"/>
<dbReference type="InterPro" id="IPR020020">
    <property type="entry name" value="Luciferase-type_oxidoreductase"/>
</dbReference>
<dbReference type="InterPro" id="IPR036661">
    <property type="entry name" value="Luciferase-like_sf"/>
</dbReference>
<evidence type="ECO:0000256" key="4">
    <source>
        <dbReference type="ARBA" id="ARBA00023033"/>
    </source>
</evidence>
<gene>
    <name evidence="8" type="ORF">CCAN11_2490116</name>
    <name evidence="7" type="ORF">CGC54_08535</name>
    <name evidence="6" type="ORF">CGC56_08885</name>
</gene>
<dbReference type="SUPFAM" id="SSF51679">
    <property type="entry name" value="Bacterial luciferase-like"/>
    <property type="match status" value="1"/>
</dbReference>
<dbReference type="NCBIfam" id="TIGR03571">
    <property type="entry name" value="lucif_BA3436"/>
    <property type="match status" value="1"/>
</dbReference>
<dbReference type="GO" id="GO:0004497">
    <property type="term" value="F:monooxygenase activity"/>
    <property type="evidence" value="ECO:0007669"/>
    <property type="project" value="UniProtKB-KW"/>
</dbReference>
<dbReference type="Proteomes" id="UP000243136">
    <property type="component" value="Chromosome"/>
</dbReference>
<dbReference type="Proteomes" id="UP000243753">
    <property type="component" value="Chromosome"/>
</dbReference>
<feature type="domain" description="Luciferase-like" evidence="5">
    <location>
        <begin position="22"/>
        <end position="225"/>
    </location>
</feature>
<reference evidence="7" key="2">
    <citation type="journal article" date="2017" name="Genome Announc.">
        <title>Twelve Complete Reference Genomes of Clinical Isolates in the Capnocytophaga Genus.</title>
        <authorList>
            <person name="Villarma A."/>
            <person name="Gulvik C.A."/>
            <person name="Rowe L.A."/>
            <person name="Sheth M."/>
            <person name="Juieng P."/>
            <person name="Nicholson A.C."/>
            <person name="Loparev V.N."/>
            <person name="McQuiston J.R."/>
        </authorList>
    </citation>
    <scope>NUCLEOTIDE SEQUENCE</scope>
    <source>
        <strain evidence="7">H3936</strain>
        <strain evidence="6">H5594</strain>
    </source>
</reference>
<evidence type="ECO:0000256" key="3">
    <source>
        <dbReference type="ARBA" id="ARBA00023002"/>
    </source>
</evidence>
<dbReference type="Proteomes" id="UP000039370">
    <property type="component" value="Unassembled WGS sequence"/>
</dbReference>
<dbReference type="EMBL" id="CP022389">
    <property type="protein sequence ID" value="ATA94373.1"/>
    <property type="molecule type" value="Genomic_DNA"/>
</dbReference>
<dbReference type="InterPro" id="IPR051260">
    <property type="entry name" value="Diverse_substr_monoxygenases"/>
</dbReference>
<keyword evidence="4" id="KW-0503">Monooxygenase</keyword>
<evidence type="ECO:0000313" key="11">
    <source>
        <dbReference type="Proteomes" id="UP000243753"/>
    </source>
</evidence>
<dbReference type="GeneID" id="69581048"/>
<reference evidence="10 11" key="3">
    <citation type="submission" date="2017-06" db="EMBL/GenBank/DDBJ databases">
        <title>Capnocytophaga spp. assemblies.</title>
        <authorList>
            <person name="Gulvik C.A."/>
        </authorList>
    </citation>
    <scope>NUCLEOTIDE SEQUENCE [LARGE SCALE GENOMIC DNA]</scope>
    <source>
        <strain evidence="11">H3936</strain>
        <strain evidence="10">H5594</strain>
    </source>
</reference>
<evidence type="ECO:0000259" key="5">
    <source>
        <dbReference type="Pfam" id="PF00296"/>
    </source>
</evidence>
<reference evidence="8 9" key="1">
    <citation type="submission" date="2015-01" db="EMBL/GenBank/DDBJ databases">
        <authorList>
            <person name="MANFREDI Pablo"/>
        </authorList>
    </citation>
    <scope>NUCLEOTIDE SEQUENCE [LARGE SCALE GENOMIC DNA]</scope>
    <source>
        <strain evidence="8 9">Cc11</strain>
    </source>
</reference>
<evidence type="ECO:0000313" key="10">
    <source>
        <dbReference type="Proteomes" id="UP000243136"/>
    </source>
</evidence>
<evidence type="ECO:0000313" key="9">
    <source>
        <dbReference type="Proteomes" id="UP000039370"/>
    </source>
</evidence>
<dbReference type="InterPro" id="IPR011251">
    <property type="entry name" value="Luciferase-like_dom"/>
</dbReference>
<dbReference type="Gene3D" id="3.20.20.30">
    <property type="entry name" value="Luciferase-like domain"/>
    <property type="match status" value="1"/>
</dbReference>
<evidence type="ECO:0000256" key="1">
    <source>
        <dbReference type="ARBA" id="ARBA00022630"/>
    </source>
</evidence>
<dbReference type="EMBL" id="CP022388">
    <property type="protein sequence ID" value="ATA92260.1"/>
    <property type="molecule type" value="Genomic_DNA"/>
</dbReference>
<dbReference type="Pfam" id="PF00296">
    <property type="entry name" value="Bac_luciferase"/>
    <property type="match status" value="1"/>
</dbReference>
<dbReference type="GO" id="GO:0016705">
    <property type="term" value="F:oxidoreductase activity, acting on paired donors, with incorporation or reduction of molecular oxygen"/>
    <property type="evidence" value="ECO:0007669"/>
    <property type="project" value="InterPro"/>
</dbReference>
<accession>A0A0B7IE55</accession>
<sequence length="305" mass="34635">MLIDPHHLSVGIMFPIEAYEGAVPKMENQIKLAQQAEANGFHTLWVRDIPINNPEFGDAGQIYDPWIYLAHVASLTKTIKIGTASIILPLRHPIYVAKAAASLDCLFPNRFHFGVASGDRPVEYPAFDKPFELRSAHFSEHLKMLRDFWKTSFPEYNNEFGTLLSGTGDIIPKPLQGTIPTYITGHAGGINLDWIAKNGDGWIYYPREFTLTGKIVKNWQETLQKEALPYKPYIQSVYIDLDENPDFEPLQINLGFRLGRNYLIDMFLTLKKLGVNHAILMLKNATRPMDVILDEIGKEVLPQLR</sequence>
<protein>
    <submittedName>
        <fullName evidence="7">LLM class oxidoreductase</fullName>
    </submittedName>
</protein>
<dbReference type="EMBL" id="CDOK01000167">
    <property type="protein sequence ID" value="CEN52815.1"/>
    <property type="molecule type" value="Genomic_DNA"/>
</dbReference>
<keyword evidence="1" id="KW-0285">Flavoprotein</keyword>
<dbReference type="RefSeq" id="WP_041988074.1">
    <property type="nucleotide sequence ID" value="NZ_BOQI01000010.1"/>
</dbReference>
<dbReference type="PANTHER" id="PTHR30011:SF16">
    <property type="entry name" value="C2H2 FINGER DOMAIN TRANSCRIPTION FACTOR (EUROFUNG)-RELATED"/>
    <property type="match status" value="1"/>
</dbReference>
<name>A0A0B7IE55_9FLAO</name>
<keyword evidence="3" id="KW-0560">Oxidoreductase</keyword>
<keyword evidence="2" id="KW-0288">FMN</keyword>
<evidence type="ECO:0000313" key="8">
    <source>
        <dbReference type="EMBL" id="CEN52815.1"/>
    </source>
</evidence>
<evidence type="ECO:0000313" key="6">
    <source>
        <dbReference type="EMBL" id="ATA92260.1"/>
    </source>
</evidence>
<proteinExistence type="predicted"/>
<dbReference type="PANTHER" id="PTHR30011">
    <property type="entry name" value="ALKANESULFONATE MONOOXYGENASE-RELATED"/>
    <property type="match status" value="1"/>
</dbReference>
<evidence type="ECO:0000313" key="7">
    <source>
        <dbReference type="EMBL" id="ATA94373.1"/>
    </source>
</evidence>
<organism evidence="7 11">
    <name type="scientific">Capnocytophaga canimorsus</name>
    <dbReference type="NCBI Taxonomy" id="28188"/>
    <lineage>
        <taxon>Bacteria</taxon>
        <taxon>Pseudomonadati</taxon>
        <taxon>Bacteroidota</taxon>
        <taxon>Flavobacteriia</taxon>
        <taxon>Flavobacteriales</taxon>
        <taxon>Flavobacteriaceae</taxon>
        <taxon>Capnocytophaga</taxon>
    </lineage>
</organism>